<sequence>MPKPIIGALAEVTSHKAVRWDSLAASLQRHAVGEGATNINWCRFWRKNSLGRRKTFTWLAK</sequence>
<reference evidence="1 2" key="1">
    <citation type="journal article" date="2019" name="Mol. Biol. Evol.">
        <title>Blast fungal genomes show frequent chromosomal changes, gene gains and losses, and effector gene turnover.</title>
        <authorList>
            <person name="Gomez Luciano L.B."/>
            <person name="Jason Tsai I."/>
            <person name="Chuma I."/>
            <person name="Tosa Y."/>
            <person name="Chen Y.H."/>
            <person name="Li J.Y."/>
            <person name="Li M.Y."/>
            <person name="Jade Lu M.Y."/>
            <person name="Nakayashiki H."/>
            <person name="Li W.H."/>
        </authorList>
    </citation>
    <scope>NUCLEOTIDE SEQUENCE [LARGE SCALE GENOMIC DNA]</scope>
    <source>
        <strain evidence="1">MZ5-1-6</strain>
    </source>
</reference>
<name>A0A4V1C7X4_PYROR</name>
<protein>
    <submittedName>
        <fullName evidence="1">Uncharacterized protein</fullName>
    </submittedName>
</protein>
<evidence type="ECO:0000313" key="2">
    <source>
        <dbReference type="Proteomes" id="UP000294847"/>
    </source>
</evidence>
<evidence type="ECO:0000313" key="1">
    <source>
        <dbReference type="EMBL" id="QBZ64898.1"/>
    </source>
</evidence>
<dbReference type="Proteomes" id="UP000294847">
    <property type="component" value="Chromosome 6"/>
</dbReference>
<gene>
    <name evidence="1" type="ORF">PoMZ_06599</name>
</gene>
<proteinExistence type="predicted"/>
<dbReference type="AlphaFoldDB" id="A0A4V1C7X4"/>
<accession>A0A4V1C7X4</accession>
<dbReference type="EMBL" id="CP034209">
    <property type="protein sequence ID" value="QBZ64898.1"/>
    <property type="molecule type" value="Genomic_DNA"/>
</dbReference>
<organism evidence="1 2">
    <name type="scientific">Pyricularia oryzae</name>
    <name type="common">Rice blast fungus</name>
    <name type="synonym">Magnaporthe oryzae</name>
    <dbReference type="NCBI Taxonomy" id="318829"/>
    <lineage>
        <taxon>Eukaryota</taxon>
        <taxon>Fungi</taxon>
        <taxon>Dikarya</taxon>
        <taxon>Ascomycota</taxon>
        <taxon>Pezizomycotina</taxon>
        <taxon>Sordariomycetes</taxon>
        <taxon>Sordariomycetidae</taxon>
        <taxon>Magnaporthales</taxon>
        <taxon>Pyriculariaceae</taxon>
        <taxon>Pyricularia</taxon>
    </lineage>
</organism>